<evidence type="ECO:0000259" key="1">
    <source>
        <dbReference type="Pfam" id="PF13619"/>
    </source>
</evidence>
<accession>A0A317ERV1</accession>
<dbReference type="Proteomes" id="UP000245379">
    <property type="component" value="Unassembled WGS sequence"/>
</dbReference>
<proteinExistence type="predicted"/>
<sequence length="67" mass="7764">MPSSVISHFSYDATSKSLTITFVTGMVYQYKNVPLKTFEMLKSSVSKGRYFNHFIKKNFKFKKVKTA</sequence>
<dbReference type="EMBL" id="QGNZ01000001">
    <property type="protein sequence ID" value="PWS29135.1"/>
    <property type="molecule type" value="Genomic_DNA"/>
</dbReference>
<protein>
    <submittedName>
        <fullName evidence="2">KTSC domain-containing protein</fullName>
    </submittedName>
</protein>
<dbReference type="InterPro" id="IPR025309">
    <property type="entry name" value="KTSC_dom"/>
</dbReference>
<keyword evidence="3" id="KW-1185">Reference proteome</keyword>
<evidence type="ECO:0000313" key="2">
    <source>
        <dbReference type="EMBL" id="PWS29135.1"/>
    </source>
</evidence>
<comment type="caution">
    <text evidence="2">The sequence shown here is derived from an EMBL/GenBank/DDBJ whole genome shotgun (WGS) entry which is preliminary data.</text>
</comment>
<dbReference type="OrthoDB" id="8450910at2"/>
<feature type="domain" description="KTSC" evidence="1">
    <location>
        <begin position="3"/>
        <end position="59"/>
    </location>
</feature>
<organism evidence="2 3">
    <name type="scientific">Pedobacter yonginense</name>
    <dbReference type="NCBI Taxonomy" id="651869"/>
    <lineage>
        <taxon>Bacteria</taxon>
        <taxon>Pseudomonadati</taxon>
        <taxon>Bacteroidota</taxon>
        <taxon>Sphingobacteriia</taxon>
        <taxon>Sphingobacteriales</taxon>
        <taxon>Sphingobacteriaceae</taxon>
        <taxon>Pedobacter</taxon>
    </lineage>
</organism>
<dbReference type="Pfam" id="PF13619">
    <property type="entry name" value="KTSC"/>
    <property type="match status" value="1"/>
</dbReference>
<dbReference type="RefSeq" id="WP_109924564.1">
    <property type="nucleotide sequence ID" value="NZ_QGNZ01000001.1"/>
</dbReference>
<reference evidence="2 3" key="1">
    <citation type="submission" date="2018-05" db="EMBL/GenBank/DDBJ databases">
        <title>Pedobacter paludis sp. nov., isolated from wetland soil.</title>
        <authorList>
            <person name="Zhang Y."/>
            <person name="Wang G."/>
        </authorList>
    </citation>
    <scope>NUCLEOTIDE SEQUENCE [LARGE SCALE GENOMIC DNA]</scope>
    <source>
        <strain evidence="2 3">KCTC22721</strain>
    </source>
</reference>
<evidence type="ECO:0000313" key="3">
    <source>
        <dbReference type="Proteomes" id="UP000245379"/>
    </source>
</evidence>
<dbReference type="AlphaFoldDB" id="A0A317ERV1"/>
<gene>
    <name evidence="2" type="ORF">DHW03_04735</name>
</gene>
<name>A0A317ERV1_9SPHI</name>